<comment type="catalytic activity">
    <reaction evidence="1">
        <text>O-phospho-L-threonyl-[protein] + H2O = L-threonyl-[protein] + phosphate</text>
        <dbReference type="Rhea" id="RHEA:47004"/>
        <dbReference type="Rhea" id="RHEA-COMP:11060"/>
        <dbReference type="Rhea" id="RHEA-COMP:11605"/>
        <dbReference type="ChEBI" id="CHEBI:15377"/>
        <dbReference type="ChEBI" id="CHEBI:30013"/>
        <dbReference type="ChEBI" id="CHEBI:43474"/>
        <dbReference type="ChEBI" id="CHEBI:61977"/>
        <dbReference type="EC" id="3.1.3.16"/>
    </reaction>
</comment>
<dbReference type="PROSITE" id="PS00125">
    <property type="entry name" value="SER_THR_PHOSPHATASE"/>
    <property type="match status" value="1"/>
</dbReference>
<dbReference type="WBParaSite" id="maker-uti_cns_0004807-snap-gene-0.28-mRNA-1">
    <property type="protein sequence ID" value="maker-uti_cns_0004807-snap-gene-0.28-mRNA-1"/>
    <property type="gene ID" value="maker-uti_cns_0004807-snap-gene-0.28"/>
</dbReference>
<comment type="similarity">
    <text evidence="1">Belongs to the PPP phosphatase family.</text>
</comment>
<reference evidence="5 6" key="1">
    <citation type="submission" date="2016-11" db="UniProtKB">
        <authorList>
            <consortium name="WormBaseParasite"/>
        </authorList>
    </citation>
    <scope>IDENTIFICATION</scope>
</reference>
<dbReference type="GO" id="GO:0004722">
    <property type="term" value="F:protein serine/threonine phosphatase activity"/>
    <property type="evidence" value="ECO:0007669"/>
    <property type="project" value="UniProtKB-EC"/>
</dbReference>
<keyword evidence="4" id="KW-1185">Reference proteome</keyword>
<evidence type="ECO:0000256" key="2">
    <source>
        <dbReference type="SAM" id="MobiDB-lite"/>
    </source>
</evidence>
<evidence type="ECO:0000313" key="4">
    <source>
        <dbReference type="Proteomes" id="UP000095280"/>
    </source>
</evidence>
<dbReference type="SUPFAM" id="SSF56300">
    <property type="entry name" value="Metallo-dependent phosphatases"/>
    <property type="match status" value="1"/>
</dbReference>
<dbReference type="PANTHER" id="PTHR11668:SF516">
    <property type="entry name" value="SERINE_THREONINE SPECIFIC PROTEIN PHOSPHATASES DOMAIN-CONTAINING PROTEIN"/>
    <property type="match status" value="1"/>
</dbReference>
<feature type="compositionally biased region" description="Basic and acidic residues" evidence="2">
    <location>
        <begin position="1"/>
        <end position="12"/>
    </location>
</feature>
<dbReference type="Gene3D" id="3.60.21.10">
    <property type="match status" value="1"/>
</dbReference>
<dbReference type="WBParaSite" id="maker-uti_cns_0018907-snap-gene-0.8-mRNA-1">
    <property type="protein sequence ID" value="maker-uti_cns_0018907-snap-gene-0.8-mRNA-1"/>
    <property type="gene ID" value="maker-uti_cns_0018907-snap-gene-0.8"/>
</dbReference>
<dbReference type="GO" id="GO:0005634">
    <property type="term" value="C:nucleus"/>
    <property type="evidence" value="ECO:0007669"/>
    <property type="project" value="TreeGrafter"/>
</dbReference>
<dbReference type="EC" id="3.1.3.16" evidence="1"/>
<evidence type="ECO:0000313" key="6">
    <source>
        <dbReference type="WBParaSite" id="maker-uti_cns_0006229-snap-gene-0.14-mRNA-1"/>
    </source>
</evidence>
<feature type="domain" description="Serine/threonine specific protein phosphatases" evidence="3">
    <location>
        <begin position="196"/>
        <end position="201"/>
    </location>
</feature>
<evidence type="ECO:0000259" key="3">
    <source>
        <dbReference type="PROSITE" id="PS00125"/>
    </source>
</evidence>
<dbReference type="InterPro" id="IPR004843">
    <property type="entry name" value="Calcineurin-like_PHP"/>
</dbReference>
<dbReference type="PRINTS" id="PR00114">
    <property type="entry name" value="STPHPHTASE"/>
</dbReference>
<evidence type="ECO:0000313" key="5">
    <source>
        <dbReference type="WBParaSite" id="maker-uti_cns_0004807-snap-gene-0.28-mRNA-1"/>
    </source>
</evidence>
<keyword evidence="1" id="KW-0378">Hydrolase</keyword>
<name>A0A1I8H744_9PLAT</name>
<dbReference type="InterPro" id="IPR050341">
    <property type="entry name" value="PP1_catalytic_subunit"/>
</dbReference>
<dbReference type="InterPro" id="IPR029052">
    <property type="entry name" value="Metallo-depent_PP-like"/>
</dbReference>
<dbReference type="Pfam" id="PF00149">
    <property type="entry name" value="Metallophos"/>
    <property type="match status" value="1"/>
</dbReference>
<dbReference type="GO" id="GO:0005737">
    <property type="term" value="C:cytoplasm"/>
    <property type="evidence" value="ECO:0007669"/>
    <property type="project" value="TreeGrafter"/>
</dbReference>
<dbReference type="PANTHER" id="PTHR11668">
    <property type="entry name" value="SERINE/THREONINE PROTEIN PHOSPHATASE"/>
    <property type="match status" value="1"/>
</dbReference>
<dbReference type="SMART" id="SM00156">
    <property type="entry name" value="PP2Ac"/>
    <property type="match status" value="1"/>
</dbReference>
<feature type="region of interest" description="Disordered" evidence="2">
    <location>
        <begin position="1"/>
        <end position="20"/>
    </location>
</feature>
<proteinExistence type="inferred from homology"/>
<organism evidence="4 5">
    <name type="scientific">Macrostomum lignano</name>
    <dbReference type="NCBI Taxonomy" id="282301"/>
    <lineage>
        <taxon>Eukaryota</taxon>
        <taxon>Metazoa</taxon>
        <taxon>Spiralia</taxon>
        <taxon>Lophotrochozoa</taxon>
        <taxon>Platyhelminthes</taxon>
        <taxon>Rhabditophora</taxon>
        <taxon>Macrostomorpha</taxon>
        <taxon>Macrostomida</taxon>
        <taxon>Macrostomidae</taxon>
        <taxon>Macrostomum</taxon>
    </lineage>
</organism>
<dbReference type="Proteomes" id="UP000095280">
    <property type="component" value="Unplaced"/>
</dbReference>
<dbReference type="STRING" id="282301.A0A1I8H744"/>
<accession>A0A1I8H744</accession>
<sequence>MQKNKKKDDKATEGFTESSLPKHSDGTLLMETFYSYLPNGKYKEEMEKYTDLDVLFGKLKYNSFFNKGPEAEFLRGSYAEKKHTFQANQLKIVWGNDPEEDEINAYRIIVLLILVRYSLLHHKSCEEVPAPAYVMTDIHGQFSDLLRWFFKTGGPEQHNFNLVCTGDMVDRGLHQLETVCLFLYYKLKFPTRVFVLRGNHEDFDLHETYGFLPECNERFSKNAVDPGHQKLAKNIWYMFIHVFDYLPTVCVVEKKFMCVHGGISPYLAYCQTCMRNGDPLKVLDTCTKHKNANPVDQLISTINFKVRTPVQVGKNYVQPSDIPKITKMKDLDKYTSLFADLIWSDPKSFGGAHMSPKDANWMSLKGWTENKARQISFEFGTDVIEKFITQFSLTTLVRGHEPKVQGYEWHYMKRCITVFSAPNYTKSNDAAIAMITEKKEGNTRKLRLDPIQLVKTG</sequence>
<protein>
    <recommendedName>
        <fullName evidence="1">Serine/threonine-protein phosphatase</fullName>
        <ecNumber evidence="1">3.1.3.16</ecNumber>
    </recommendedName>
</protein>
<evidence type="ECO:0000256" key="1">
    <source>
        <dbReference type="RuleBase" id="RU004273"/>
    </source>
</evidence>
<dbReference type="AlphaFoldDB" id="A0A1I8H744"/>
<dbReference type="InterPro" id="IPR006186">
    <property type="entry name" value="Ser/Thr-sp_prot-phosphatase"/>
</dbReference>
<dbReference type="WBParaSite" id="maker-uti_cns_0006229-snap-gene-0.14-mRNA-1">
    <property type="protein sequence ID" value="maker-uti_cns_0006229-snap-gene-0.14-mRNA-1"/>
    <property type="gene ID" value="maker-uti_cns_0006229-snap-gene-0.14"/>
</dbReference>